<evidence type="ECO:0000256" key="9">
    <source>
        <dbReference type="HAMAP-Rule" id="MF_00135"/>
    </source>
</evidence>
<evidence type="ECO:0000313" key="11">
    <source>
        <dbReference type="EMBL" id="MFC3680704.1"/>
    </source>
</evidence>
<dbReference type="GO" id="GO:0004640">
    <property type="term" value="F:phosphoribosylanthranilate isomerase activity"/>
    <property type="evidence" value="ECO:0007669"/>
    <property type="project" value="UniProtKB-EC"/>
</dbReference>
<dbReference type="EC" id="5.3.1.24" evidence="3 9"/>
<evidence type="ECO:0000259" key="10">
    <source>
        <dbReference type="Pfam" id="PF00697"/>
    </source>
</evidence>
<accession>A0ABV7VU29</accession>
<evidence type="ECO:0000256" key="4">
    <source>
        <dbReference type="ARBA" id="ARBA00022272"/>
    </source>
</evidence>
<keyword evidence="7 9" id="KW-0057">Aromatic amino acid biosynthesis</keyword>
<evidence type="ECO:0000313" key="12">
    <source>
        <dbReference type="Proteomes" id="UP001595722"/>
    </source>
</evidence>
<evidence type="ECO:0000256" key="6">
    <source>
        <dbReference type="ARBA" id="ARBA00022822"/>
    </source>
</evidence>
<evidence type="ECO:0000256" key="1">
    <source>
        <dbReference type="ARBA" id="ARBA00001164"/>
    </source>
</evidence>
<keyword evidence="6 9" id="KW-0822">Tryptophan biosynthesis</keyword>
<dbReference type="InterPro" id="IPR044643">
    <property type="entry name" value="TrpF_fam"/>
</dbReference>
<dbReference type="InterPro" id="IPR011060">
    <property type="entry name" value="RibuloseP-bd_barrel"/>
</dbReference>
<dbReference type="HAMAP" id="MF_00135">
    <property type="entry name" value="PRAI"/>
    <property type="match status" value="1"/>
</dbReference>
<dbReference type="Gene3D" id="3.20.20.70">
    <property type="entry name" value="Aldolase class I"/>
    <property type="match status" value="1"/>
</dbReference>
<dbReference type="InterPro" id="IPR013785">
    <property type="entry name" value="Aldolase_TIM"/>
</dbReference>
<evidence type="ECO:0000256" key="7">
    <source>
        <dbReference type="ARBA" id="ARBA00023141"/>
    </source>
</evidence>
<dbReference type="NCBIfam" id="NF002298">
    <property type="entry name" value="PRK01222.1-4"/>
    <property type="match status" value="1"/>
</dbReference>
<dbReference type="EMBL" id="JBHRYB010000013">
    <property type="protein sequence ID" value="MFC3680704.1"/>
    <property type="molecule type" value="Genomic_DNA"/>
</dbReference>
<organism evidence="11 12">
    <name type="scientific">Bacterioplanoides pacificum</name>
    <dbReference type="NCBI Taxonomy" id="1171596"/>
    <lineage>
        <taxon>Bacteria</taxon>
        <taxon>Pseudomonadati</taxon>
        <taxon>Pseudomonadota</taxon>
        <taxon>Gammaproteobacteria</taxon>
        <taxon>Oceanospirillales</taxon>
        <taxon>Oceanospirillaceae</taxon>
        <taxon>Bacterioplanoides</taxon>
    </lineage>
</organism>
<comment type="caution">
    <text evidence="11">The sequence shown here is derived from an EMBL/GenBank/DDBJ whole genome shotgun (WGS) entry which is preliminary data.</text>
</comment>
<dbReference type="RefSeq" id="WP_376866742.1">
    <property type="nucleotide sequence ID" value="NZ_JBHRYB010000013.1"/>
</dbReference>
<proteinExistence type="inferred from homology"/>
<evidence type="ECO:0000256" key="2">
    <source>
        <dbReference type="ARBA" id="ARBA00004664"/>
    </source>
</evidence>
<dbReference type="CDD" id="cd00405">
    <property type="entry name" value="PRAI"/>
    <property type="match status" value="1"/>
</dbReference>
<gene>
    <name evidence="9" type="primary">trpF</name>
    <name evidence="11" type="ORF">ACFOMG_11410</name>
</gene>
<comment type="pathway">
    <text evidence="2 9">Amino-acid biosynthesis; L-tryptophan biosynthesis; L-tryptophan from chorismate: step 3/5.</text>
</comment>
<feature type="domain" description="N-(5'phosphoribosyl) anthranilate isomerase (PRAI)" evidence="10">
    <location>
        <begin position="8"/>
        <end position="209"/>
    </location>
</feature>
<protein>
    <recommendedName>
        <fullName evidence="4 9">N-(5'-phosphoribosyl)anthranilate isomerase</fullName>
        <shortName evidence="9">PRAI</shortName>
        <ecNumber evidence="3 9">5.3.1.24</ecNumber>
    </recommendedName>
</protein>
<dbReference type="Pfam" id="PF00697">
    <property type="entry name" value="PRAI"/>
    <property type="match status" value="1"/>
</dbReference>
<keyword evidence="12" id="KW-1185">Reference proteome</keyword>
<dbReference type="Proteomes" id="UP001595722">
    <property type="component" value="Unassembled WGS sequence"/>
</dbReference>
<evidence type="ECO:0000256" key="3">
    <source>
        <dbReference type="ARBA" id="ARBA00012572"/>
    </source>
</evidence>
<dbReference type="PANTHER" id="PTHR42894">
    <property type="entry name" value="N-(5'-PHOSPHORIBOSYL)ANTHRANILATE ISOMERASE"/>
    <property type="match status" value="1"/>
</dbReference>
<comment type="catalytic activity">
    <reaction evidence="1 9">
        <text>N-(5-phospho-beta-D-ribosyl)anthranilate = 1-(2-carboxyphenylamino)-1-deoxy-D-ribulose 5-phosphate</text>
        <dbReference type="Rhea" id="RHEA:21540"/>
        <dbReference type="ChEBI" id="CHEBI:18277"/>
        <dbReference type="ChEBI" id="CHEBI:58613"/>
        <dbReference type="EC" id="5.3.1.24"/>
    </reaction>
</comment>
<dbReference type="PANTHER" id="PTHR42894:SF1">
    <property type="entry name" value="N-(5'-PHOSPHORIBOSYL)ANTHRANILATE ISOMERASE"/>
    <property type="match status" value="1"/>
</dbReference>
<dbReference type="NCBIfam" id="NF002299">
    <property type="entry name" value="PRK01222.1-6"/>
    <property type="match status" value="1"/>
</dbReference>
<comment type="similarity">
    <text evidence="9">Belongs to the TrpF family.</text>
</comment>
<evidence type="ECO:0000256" key="5">
    <source>
        <dbReference type="ARBA" id="ARBA00022605"/>
    </source>
</evidence>
<name>A0ABV7VU29_9GAMM</name>
<dbReference type="InterPro" id="IPR001240">
    <property type="entry name" value="PRAI_dom"/>
</dbReference>
<evidence type="ECO:0000256" key="8">
    <source>
        <dbReference type="ARBA" id="ARBA00023235"/>
    </source>
</evidence>
<keyword evidence="8 9" id="KW-0413">Isomerase</keyword>
<reference evidence="12" key="1">
    <citation type="journal article" date="2019" name="Int. J. Syst. Evol. Microbiol.">
        <title>The Global Catalogue of Microorganisms (GCM) 10K type strain sequencing project: providing services to taxonomists for standard genome sequencing and annotation.</title>
        <authorList>
            <consortium name="The Broad Institute Genomics Platform"/>
            <consortium name="The Broad Institute Genome Sequencing Center for Infectious Disease"/>
            <person name="Wu L."/>
            <person name="Ma J."/>
        </authorList>
    </citation>
    <scope>NUCLEOTIDE SEQUENCE [LARGE SCALE GENOMIC DNA]</scope>
    <source>
        <strain evidence="12">KCTC 42424</strain>
    </source>
</reference>
<dbReference type="SUPFAM" id="SSF51366">
    <property type="entry name" value="Ribulose-phoshate binding barrel"/>
    <property type="match status" value="1"/>
</dbReference>
<keyword evidence="5 9" id="KW-0028">Amino-acid biosynthesis</keyword>
<sequence length="228" mass="24408">MSFRTRTKICGLTRPEDAAAAVAAGADALGLVFYPPSPRAVSPLQAADVVADVPAFVTLTALFVNPTAEQVQSVLDVVRIDLLQFHGDEDEAFCAQFNRPYIKAIRVRQASDVVASCVRFPGALAILLDSYKPGVPGGTGETFDWSLVPESDDLKPIILAGGLKPDNVAYAIERVKPFAVDVSGGVEAELDGVAQKGIKDHGKINAFLDEVYRVDANTRTISTRQHNN</sequence>